<keyword evidence="4 8" id="KW-0547">Nucleotide-binding</keyword>
<dbReference type="NCBIfam" id="TIGR00041">
    <property type="entry name" value="DTMP_kinase"/>
    <property type="match status" value="1"/>
</dbReference>
<evidence type="ECO:0000313" key="10">
    <source>
        <dbReference type="EMBL" id="NIZ40785.1"/>
    </source>
</evidence>
<evidence type="ECO:0000313" key="11">
    <source>
        <dbReference type="Proteomes" id="UP000711995"/>
    </source>
</evidence>
<dbReference type="EMBL" id="JAATLJ010000001">
    <property type="protein sequence ID" value="NIZ40785.1"/>
    <property type="molecule type" value="Genomic_DNA"/>
</dbReference>
<keyword evidence="5 8" id="KW-0418">Kinase</keyword>
<dbReference type="HAMAP" id="MF_00165">
    <property type="entry name" value="Thymidylate_kinase"/>
    <property type="match status" value="1"/>
</dbReference>
<reference evidence="10 11" key="1">
    <citation type="submission" date="2020-03" db="EMBL/GenBank/DDBJ databases">
        <title>Spirochaetal bacteria isolated from arthropods constitute a novel genus Entomospira genus novum within the order Spirochaetales.</title>
        <authorList>
            <person name="Grana-Miraglia L."/>
            <person name="Sikutova S."/>
            <person name="Fingerle V."/>
            <person name="Sing A."/>
            <person name="Castillo-Ramirez S."/>
            <person name="Margos G."/>
            <person name="Rudolf I."/>
        </authorList>
    </citation>
    <scope>NUCLEOTIDE SEQUENCE [LARGE SCALE GENOMIC DNA]</scope>
    <source>
        <strain evidence="10 11">BR193</strain>
    </source>
</reference>
<dbReference type="AlphaFoldDB" id="A0A968KWG3"/>
<dbReference type="GO" id="GO:0006227">
    <property type="term" value="P:dUDP biosynthetic process"/>
    <property type="evidence" value="ECO:0007669"/>
    <property type="project" value="TreeGrafter"/>
</dbReference>
<comment type="catalytic activity">
    <reaction evidence="7 8">
        <text>dTMP + ATP = dTDP + ADP</text>
        <dbReference type="Rhea" id="RHEA:13517"/>
        <dbReference type="ChEBI" id="CHEBI:30616"/>
        <dbReference type="ChEBI" id="CHEBI:58369"/>
        <dbReference type="ChEBI" id="CHEBI:63528"/>
        <dbReference type="ChEBI" id="CHEBI:456216"/>
        <dbReference type="EC" id="2.7.4.9"/>
    </reaction>
</comment>
<evidence type="ECO:0000256" key="3">
    <source>
        <dbReference type="ARBA" id="ARBA00022727"/>
    </source>
</evidence>
<dbReference type="InterPro" id="IPR039430">
    <property type="entry name" value="Thymidylate_kin-like_dom"/>
</dbReference>
<feature type="domain" description="Thymidylate kinase-like" evidence="9">
    <location>
        <begin position="5"/>
        <end position="181"/>
    </location>
</feature>
<evidence type="ECO:0000256" key="5">
    <source>
        <dbReference type="ARBA" id="ARBA00022777"/>
    </source>
</evidence>
<proteinExistence type="inferred from homology"/>
<dbReference type="Pfam" id="PF02223">
    <property type="entry name" value="Thymidylate_kin"/>
    <property type="match status" value="1"/>
</dbReference>
<dbReference type="InterPro" id="IPR018094">
    <property type="entry name" value="Thymidylate_kinase"/>
</dbReference>
<keyword evidence="11" id="KW-1185">Reference proteome</keyword>
<protein>
    <recommendedName>
        <fullName evidence="8">Thymidylate kinase</fullName>
        <ecNumber evidence="8">2.7.4.9</ecNumber>
    </recommendedName>
    <alternativeName>
        <fullName evidence="8">dTMP kinase</fullName>
    </alternativeName>
</protein>
<dbReference type="GO" id="GO:0006233">
    <property type="term" value="P:dTDP biosynthetic process"/>
    <property type="evidence" value="ECO:0007669"/>
    <property type="project" value="InterPro"/>
</dbReference>
<dbReference type="InterPro" id="IPR027417">
    <property type="entry name" value="P-loop_NTPase"/>
</dbReference>
<dbReference type="CDD" id="cd01672">
    <property type="entry name" value="TMPK"/>
    <property type="match status" value="1"/>
</dbReference>
<dbReference type="GO" id="GO:0005524">
    <property type="term" value="F:ATP binding"/>
    <property type="evidence" value="ECO:0007669"/>
    <property type="project" value="UniProtKB-UniRule"/>
</dbReference>
<comment type="similarity">
    <text evidence="1 8">Belongs to the thymidylate kinase family.</text>
</comment>
<accession>A0A968KWG3</accession>
<evidence type="ECO:0000256" key="8">
    <source>
        <dbReference type="HAMAP-Rule" id="MF_00165"/>
    </source>
</evidence>
<dbReference type="InterPro" id="IPR018095">
    <property type="entry name" value="Thymidylate_kin_CS"/>
</dbReference>
<keyword evidence="3 8" id="KW-0545">Nucleotide biosynthesis</keyword>
<evidence type="ECO:0000256" key="2">
    <source>
        <dbReference type="ARBA" id="ARBA00022679"/>
    </source>
</evidence>
<evidence type="ECO:0000256" key="4">
    <source>
        <dbReference type="ARBA" id="ARBA00022741"/>
    </source>
</evidence>
<dbReference type="Proteomes" id="UP000711995">
    <property type="component" value="Unassembled WGS sequence"/>
</dbReference>
<comment type="caution">
    <text evidence="10">The sequence shown here is derived from an EMBL/GenBank/DDBJ whole genome shotgun (WGS) entry which is preliminary data.</text>
</comment>
<keyword evidence="2 8" id="KW-0808">Transferase</keyword>
<feature type="binding site" evidence="8">
    <location>
        <begin position="7"/>
        <end position="14"/>
    </location>
    <ligand>
        <name>ATP</name>
        <dbReference type="ChEBI" id="CHEBI:30616"/>
    </ligand>
</feature>
<evidence type="ECO:0000259" key="9">
    <source>
        <dbReference type="Pfam" id="PF02223"/>
    </source>
</evidence>
<dbReference type="GO" id="GO:0006235">
    <property type="term" value="P:dTTP biosynthetic process"/>
    <property type="evidence" value="ECO:0007669"/>
    <property type="project" value="UniProtKB-UniRule"/>
</dbReference>
<name>A0A968KWG3_9SPIO</name>
<dbReference type="GO" id="GO:0004798">
    <property type="term" value="F:dTMP kinase activity"/>
    <property type="evidence" value="ECO:0007669"/>
    <property type="project" value="UniProtKB-UniRule"/>
</dbReference>
<dbReference type="PROSITE" id="PS01331">
    <property type="entry name" value="THYMIDYLATE_KINASE"/>
    <property type="match status" value="1"/>
</dbReference>
<organism evidence="10 11">
    <name type="scientific">Entomospira entomophila</name>
    <dbReference type="NCBI Taxonomy" id="2719988"/>
    <lineage>
        <taxon>Bacteria</taxon>
        <taxon>Pseudomonadati</taxon>
        <taxon>Spirochaetota</taxon>
        <taxon>Spirochaetia</taxon>
        <taxon>Spirochaetales</taxon>
        <taxon>Spirochaetaceae</taxon>
        <taxon>Entomospira</taxon>
    </lineage>
</organism>
<dbReference type="GO" id="GO:0005737">
    <property type="term" value="C:cytoplasm"/>
    <property type="evidence" value="ECO:0007669"/>
    <property type="project" value="TreeGrafter"/>
</dbReference>
<dbReference type="Gene3D" id="3.40.50.300">
    <property type="entry name" value="P-loop containing nucleotide triphosphate hydrolases"/>
    <property type="match status" value="1"/>
</dbReference>
<dbReference type="PANTHER" id="PTHR10344">
    <property type="entry name" value="THYMIDYLATE KINASE"/>
    <property type="match status" value="1"/>
</dbReference>
<dbReference type="EC" id="2.7.4.9" evidence="8"/>
<dbReference type="PANTHER" id="PTHR10344:SF4">
    <property type="entry name" value="UMP-CMP KINASE 2, MITOCHONDRIAL"/>
    <property type="match status" value="1"/>
</dbReference>
<gene>
    <name evidence="8 10" type="primary">tmk</name>
    <name evidence="10" type="ORF">HCT14_04590</name>
</gene>
<evidence type="ECO:0000256" key="1">
    <source>
        <dbReference type="ARBA" id="ARBA00009776"/>
    </source>
</evidence>
<dbReference type="RefSeq" id="WP_167700364.1">
    <property type="nucleotide sequence ID" value="NZ_CP118174.1"/>
</dbReference>
<evidence type="ECO:0000256" key="7">
    <source>
        <dbReference type="ARBA" id="ARBA00048743"/>
    </source>
</evidence>
<comment type="function">
    <text evidence="8">Phosphorylation of dTMP to form dTDP in both de novo and salvage pathways of dTTP synthesis.</text>
</comment>
<evidence type="ECO:0000256" key="6">
    <source>
        <dbReference type="ARBA" id="ARBA00022840"/>
    </source>
</evidence>
<dbReference type="SUPFAM" id="SSF52540">
    <property type="entry name" value="P-loop containing nucleoside triphosphate hydrolases"/>
    <property type="match status" value="1"/>
</dbReference>
<keyword evidence="6 8" id="KW-0067">ATP-binding</keyword>
<sequence length="217" mass="25808">MIVALEGIDGVGKSLQTQLLQELWQDQNIRCVHFPQHHHDPFGKLISRFLAGDMGDKQQVDPYFTALLFACDQYALMQELRNEDPHQLLILDRYYYSNMAYQSAQIANLQEREDFRQWLEQVVGTFHLPPADLVFYLDIPEVLALKNMKERMSVAMVDHYEIDRSFQQKVKEEYQVLQQRYPQFIAISCASEDGTWRDPMLVHQEIVWYIREYMQRE</sequence>